<dbReference type="AlphaFoldDB" id="A0A0N7KBM2"/>
<comment type="function">
    <text evidence="5">An accessory protein needed during the final step in the assembly of 30S ribosomal subunit, possibly for assembly of the head region. Essential for efficient processing of 16S rRNA. May be needed both before and after RbfA during the maturation of 16S rRNA. It has affinity for free ribosomal 30S subunits but not for 70S ribosomes.</text>
</comment>
<evidence type="ECO:0000313" key="8">
    <source>
        <dbReference type="EMBL" id="BAS68407.1"/>
    </source>
</evidence>
<dbReference type="Gene3D" id="2.30.30.240">
    <property type="entry name" value="PRC-barrel domain"/>
    <property type="match status" value="1"/>
</dbReference>
<dbReference type="InterPro" id="IPR056792">
    <property type="entry name" value="PRC_RimM"/>
</dbReference>
<dbReference type="KEGG" id="ebh:BSEPE_1429"/>
<dbReference type="GO" id="GO:0005840">
    <property type="term" value="C:ribosome"/>
    <property type="evidence" value="ECO:0007669"/>
    <property type="project" value="InterPro"/>
</dbReference>
<dbReference type="InterPro" id="IPR011961">
    <property type="entry name" value="RimM"/>
</dbReference>
<dbReference type="InterPro" id="IPR036976">
    <property type="entry name" value="RimM_N_sf"/>
</dbReference>
<dbReference type="GO" id="GO:0043022">
    <property type="term" value="F:ribosome binding"/>
    <property type="evidence" value="ECO:0007669"/>
    <property type="project" value="InterPro"/>
</dbReference>
<reference evidence="8 9" key="2">
    <citation type="journal article" date="2016" name="ISME J.">
        <title>Heterogeneous composition of key metabolic gene clusters in a vent mussel symbiont population.</title>
        <authorList>
            <person name="Ikuta T."/>
            <person name="Takaki Y."/>
            <person name="Nagai Y."/>
            <person name="Shimamura S."/>
            <person name="Tsuda M."/>
            <person name="Kawagucci S."/>
            <person name="Aoki Y."/>
            <person name="Inoue K."/>
            <person name="Teruya M."/>
            <person name="Satou K."/>
            <person name="Teruya K."/>
            <person name="Shimoji M."/>
            <person name="Tamotsu H."/>
            <person name="Hirano T."/>
            <person name="Maruyama T."/>
            <person name="Yoshida T."/>
        </authorList>
    </citation>
    <scope>NUCLEOTIDE SEQUENCE [LARGE SCALE GENOMIC DNA]</scope>
    <source>
        <strain evidence="8 9">Myojin Knoll</strain>
    </source>
</reference>
<evidence type="ECO:0000259" key="6">
    <source>
        <dbReference type="Pfam" id="PF01782"/>
    </source>
</evidence>
<evidence type="ECO:0000256" key="4">
    <source>
        <dbReference type="ARBA" id="ARBA00023186"/>
    </source>
</evidence>
<organism evidence="8 9">
    <name type="scientific">endosymbiont of Bathymodiolus septemdierum str. Myojin knoll</name>
    <dbReference type="NCBI Taxonomy" id="1303921"/>
    <lineage>
        <taxon>Bacteria</taxon>
        <taxon>Pseudomonadati</taxon>
        <taxon>Pseudomonadota</taxon>
        <taxon>Gammaproteobacteria</taxon>
        <taxon>sulfur-oxidizing symbionts</taxon>
    </lineage>
</organism>
<dbReference type="GO" id="GO:0042274">
    <property type="term" value="P:ribosomal small subunit biogenesis"/>
    <property type="evidence" value="ECO:0007669"/>
    <property type="project" value="UniProtKB-UniRule"/>
</dbReference>
<keyword evidence="4 5" id="KW-0143">Chaperone</keyword>
<evidence type="ECO:0000256" key="5">
    <source>
        <dbReference type="HAMAP-Rule" id="MF_00014"/>
    </source>
</evidence>
<comment type="domain">
    <text evidence="5">The PRC barrel domain binds ribosomal protein uS19.</text>
</comment>
<reference evidence="8 9" key="1">
    <citation type="journal article" date="2000" name="Mar. Ecol. Prog. Ser.">
        <title>Phylogenetic characterization of endosymbionts in three hydrothermal vent mussels: influence on host distributions.</title>
        <authorList>
            <person name="Fujiwara Y."/>
            <person name="Takai K."/>
            <person name="Uematsu K."/>
            <person name="Tsuchida S."/>
            <person name="Hunt J.C."/>
            <person name="Hashimoto J."/>
        </authorList>
    </citation>
    <scope>NUCLEOTIDE SEQUENCE [LARGE SCALE GENOMIC DNA]</scope>
    <source>
        <strain evidence="8 9">Myojin Knoll</strain>
    </source>
</reference>
<dbReference type="SUPFAM" id="SSF50447">
    <property type="entry name" value="Translation proteins"/>
    <property type="match status" value="1"/>
</dbReference>
<comment type="similarity">
    <text evidence="5">Belongs to the RimM family.</text>
</comment>
<gene>
    <name evidence="5 8" type="primary">rimM</name>
    <name evidence="8" type="ORF">BSEPE_1429</name>
</gene>
<feature type="domain" description="RimM N-terminal" evidence="6">
    <location>
        <begin position="11"/>
        <end position="92"/>
    </location>
</feature>
<dbReference type="Pfam" id="PF24986">
    <property type="entry name" value="PRC_RimM"/>
    <property type="match status" value="1"/>
</dbReference>
<comment type="subunit">
    <text evidence="5">Binds ribosomal protein uS19.</text>
</comment>
<comment type="subcellular location">
    <subcellularLocation>
        <location evidence="5">Cytoplasm</location>
    </subcellularLocation>
</comment>
<keyword evidence="3 5" id="KW-0698">rRNA processing</keyword>
<evidence type="ECO:0000256" key="2">
    <source>
        <dbReference type="ARBA" id="ARBA00022517"/>
    </source>
</evidence>
<dbReference type="InterPro" id="IPR002676">
    <property type="entry name" value="RimM_N"/>
</dbReference>
<dbReference type="Proteomes" id="UP000067399">
    <property type="component" value="Chromosome"/>
</dbReference>
<dbReference type="GO" id="GO:0006364">
    <property type="term" value="P:rRNA processing"/>
    <property type="evidence" value="ECO:0007669"/>
    <property type="project" value="UniProtKB-UniRule"/>
</dbReference>
<protein>
    <recommendedName>
        <fullName evidence="5">Ribosome maturation factor RimM</fullName>
    </recommendedName>
</protein>
<name>A0A0N7KBM2_9GAMM</name>
<keyword evidence="1 5" id="KW-0963">Cytoplasm</keyword>
<dbReference type="InterPro" id="IPR011033">
    <property type="entry name" value="PRC_barrel-like_sf"/>
</dbReference>
<evidence type="ECO:0000313" key="9">
    <source>
        <dbReference type="Proteomes" id="UP000067399"/>
    </source>
</evidence>
<dbReference type="OrthoDB" id="9783509at2"/>
<sequence length="172" mass="19722">MSISTTKRLLIGTINGLFGVQGWVKIFSHTEPRKNILTYKPWHIEVDGQWKNLEFTNGREQGKTIVAKIKDVNDREQARILIGTDIYIEKSQLPKLKSGKHYWEDLIGLEVVNQSGFVFGKVENLTDTGSNHVLIVQGKKEHWIPYVAPFLLETNLSTKKILVDWDENFLTS</sequence>
<keyword evidence="2 5" id="KW-0690">Ribosome biogenesis</keyword>
<dbReference type="NCBIfam" id="TIGR02273">
    <property type="entry name" value="16S_RimM"/>
    <property type="match status" value="1"/>
</dbReference>
<evidence type="ECO:0000256" key="3">
    <source>
        <dbReference type="ARBA" id="ARBA00022552"/>
    </source>
</evidence>
<dbReference type="SUPFAM" id="SSF50346">
    <property type="entry name" value="PRC-barrel domain"/>
    <property type="match status" value="1"/>
</dbReference>
<dbReference type="InterPro" id="IPR009000">
    <property type="entry name" value="Transl_B-barrel_sf"/>
</dbReference>
<dbReference type="Pfam" id="PF01782">
    <property type="entry name" value="RimM"/>
    <property type="match status" value="1"/>
</dbReference>
<dbReference type="EMBL" id="AP013042">
    <property type="protein sequence ID" value="BAS68407.1"/>
    <property type="molecule type" value="Genomic_DNA"/>
</dbReference>
<proteinExistence type="inferred from homology"/>
<evidence type="ECO:0000256" key="1">
    <source>
        <dbReference type="ARBA" id="ARBA00022490"/>
    </source>
</evidence>
<accession>A0A0N7KBM2</accession>
<dbReference type="Gene3D" id="2.40.30.60">
    <property type="entry name" value="RimM"/>
    <property type="match status" value="1"/>
</dbReference>
<keyword evidence="9" id="KW-1185">Reference proteome</keyword>
<dbReference type="HAMAP" id="MF_00014">
    <property type="entry name" value="Ribosome_mat_RimM"/>
    <property type="match status" value="1"/>
</dbReference>
<dbReference type="PANTHER" id="PTHR33692">
    <property type="entry name" value="RIBOSOME MATURATION FACTOR RIMM"/>
    <property type="match status" value="1"/>
</dbReference>
<dbReference type="GO" id="GO:0005737">
    <property type="term" value="C:cytoplasm"/>
    <property type="evidence" value="ECO:0007669"/>
    <property type="project" value="UniProtKB-SubCell"/>
</dbReference>
<dbReference type="RefSeq" id="WP_066045662.1">
    <property type="nucleotide sequence ID" value="NZ_AP013042.1"/>
</dbReference>
<dbReference type="STRING" id="1303921.BSEPE_1429"/>
<dbReference type="PANTHER" id="PTHR33692:SF1">
    <property type="entry name" value="RIBOSOME MATURATION FACTOR RIMM"/>
    <property type="match status" value="1"/>
</dbReference>
<feature type="domain" description="Ribosome maturation factor RimM PRC barrel" evidence="7">
    <location>
        <begin position="103"/>
        <end position="167"/>
    </location>
</feature>
<evidence type="ECO:0000259" key="7">
    <source>
        <dbReference type="Pfam" id="PF24986"/>
    </source>
</evidence>